<dbReference type="Proteomes" id="UP000215289">
    <property type="component" value="Unassembled WGS sequence"/>
</dbReference>
<proteinExistence type="predicted"/>
<protein>
    <submittedName>
        <fullName evidence="6">Uncharacterized protein</fullName>
    </submittedName>
</protein>
<dbReference type="OrthoDB" id="4489052at2759"/>
<sequence>MNRYILVFTVATIMYFPMGFVASIFGMHLLDYPSLEQTQRSFYITMVLMSVITYLIATLAIFGIRKHMRVKGTEQARRWKALWNDFSELVSRDTIKQWDLAGPFDRINRVPPWDSLTVPRSSSPIQESV</sequence>
<reference evidence="6 7" key="1">
    <citation type="submission" date="2018-08" db="EMBL/GenBank/DDBJ databases">
        <title>Draft genome sequences of two Aspergillus turcosus clinical strains isolated from bronchoalveolar lavage fluid: one azole-susceptible and the other azole-resistant.</title>
        <authorList>
            <person name="Parent-Michaud M."/>
            <person name="Dufresne P.J."/>
            <person name="Fournier E."/>
            <person name="Martineau C."/>
            <person name="Moreira S."/>
            <person name="Perkins V."/>
            <person name="De Repentigny L."/>
            <person name="Dufresne S.F."/>
        </authorList>
    </citation>
    <scope>NUCLEOTIDE SEQUENCE [LARGE SCALE GENOMIC DNA]</scope>
    <source>
        <strain evidence="6">HMR AF 1038</strain>
    </source>
</reference>
<evidence type="ECO:0000256" key="5">
    <source>
        <dbReference type="SAM" id="Phobius"/>
    </source>
</evidence>
<dbReference type="GO" id="GO:0046873">
    <property type="term" value="F:metal ion transmembrane transporter activity"/>
    <property type="evidence" value="ECO:0007669"/>
    <property type="project" value="InterPro"/>
</dbReference>
<evidence type="ECO:0000313" key="6">
    <source>
        <dbReference type="EMBL" id="RLL95787.1"/>
    </source>
</evidence>
<evidence type="ECO:0000313" key="7">
    <source>
        <dbReference type="Proteomes" id="UP000215289"/>
    </source>
</evidence>
<comment type="subcellular location">
    <subcellularLocation>
        <location evidence="1">Membrane</location>
        <topology evidence="1">Multi-pass membrane protein</topology>
    </subcellularLocation>
</comment>
<evidence type="ECO:0000256" key="3">
    <source>
        <dbReference type="ARBA" id="ARBA00022989"/>
    </source>
</evidence>
<dbReference type="Gene3D" id="1.20.58.340">
    <property type="entry name" value="Magnesium transport protein CorA, transmembrane region"/>
    <property type="match status" value="1"/>
</dbReference>
<dbReference type="GO" id="GO:0016020">
    <property type="term" value="C:membrane"/>
    <property type="evidence" value="ECO:0007669"/>
    <property type="project" value="UniProtKB-SubCell"/>
</dbReference>
<dbReference type="InterPro" id="IPR045863">
    <property type="entry name" value="CorA_TM1_TM2"/>
</dbReference>
<dbReference type="EMBL" id="NIDN02000137">
    <property type="protein sequence ID" value="RLL95787.1"/>
    <property type="molecule type" value="Genomic_DNA"/>
</dbReference>
<evidence type="ECO:0000256" key="2">
    <source>
        <dbReference type="ARBA" id="ARBA00022692"/>
    </source>
</evidence>
<dbReference type="InterPro" id="IPR002523">
    <property type="entry name" value="MgTranspt_CorA/ZnTranspt_ZntB"/>
</dbReference>
<keyword evidence="3 5" id="KW-1133">Transmembrane helix</keyword>
<keyword evidence="7" id="KW-1185">Reference proteome</keyword>
<dbReference type="Pfam" id="PF01544">
    <property type="entry name" value="CorA"/>
    <property type="match status" value="1"/>
</dbReference>
<comment type="caution">
    <text evidence="6">The sequence shown here is derived from an EMBL/GenBank/DDBJ whole genome shotgun (WGS) entry which is preliminary data.</text>
</comment>
<dbReference type="STRING" id="1245748.A0A3R7J2Q1"/>
<feature type="transmembrane region" description="Helical" evidence="5">
    <location>
        <begin position="42"/>
        <end position="64"/>
    </location>
</feature>
<gene>
    <name evidence="6" type="ORF">CFD26_104242</name>
</gene>
<keyword evidence="2 5" id="KW-0812">Transmembrane</keyword>
<dbReference type="SUPFAM" id="SSF144083">
    <property type="entry name" value="Magnesium transport protein CorA, transmembrane region"/>
    <property type="match status" value="1"/>
</dbReference>
<name>A0A3R7J2Q1_9EURO</name>
<feature type="transmembrane region" description="Helical" evidence="5">
    <location>
        <begin position="7"/>
        <end position="30"/>
    </location>
</feature>
<evidence type="ECO:0000256" key="1">
    <source>
        <dbReference type="ARBA" id="ARBA00004141"/>
    </source>
</evidence>
<keyword evidence="4 5" id="KW-0472">Membrane</keyword>
<dbReference type="AlphaFoldDB" id="A0A3R7J2Q1"/>
<evidence type="ECO:0000256" key="4">
    <source>
        <dbReference type="ARBA" id="ARBA00023136"/>
    </source>
</evidence>
<organism evidence="6 7">
    <name type="scientific">Aspergillus turcosus</name>
    <dbReference type="NCBI Taxonomy" id="1245748"/>
    <lineage>
        <taxon>Eukaryota</taxon>
        <taxon>Fungi</taxon>
        <taxon>Dikarya</taxon>
        <taxon>Ascomycota</taxon>
        <taxon>Pezizomycotina</taxon>
        <taxon>Eurotiomycetes</taxon>
        <taxon>Eurotiomycetidae</taxon>
        <taxon>Eurotiales</taxon>
        <taxon>Aspergillaceae</taxon>
        <taxon>Aspergillus</taxon>
        <taxon>Aspergillus subgen. Fumigati</taxon>
    </lineage>
</organism>
<accession>A0A3R7J2Q1</accession>